<evidence type="ECO:0000313" key="2">
    <source>
        <dbReference type="Proteomes" id="UP001354073"/>
    </source>
</evidence>
<organism evidence="1 2">
    <name type="scientific">Vibrio campbellii</name>
    <dbReference type="NCBI Taxonomy" id="680"/>
    <lineage>
        <taxon>Bacteria</taxon>
        <taxon>Pseudomonadati</taxon>
        <taxon>Pseudomonadota</taxon>
        <taxon>Gammaproteobacteria</taxon>
        <taxon>Vibrionales</taxon>
        <taxon>Vibrionaceae</taxon>
        <taxon>Vibrio</taxon>
    </lineage>
</organism>
<evidence type="ECO:0000313" key="1">
    <source>
        <dbReference type="EMBL" id="MGI1900099.1"/>
    </source>
</evidence>
<accession>A0ACC7RE65</accession>
<proteinExistence type="predicted"/>
<sequence length="165" mass="18780">MNRDTENFQQTESEEKELKSLEEVGFDSKRATKIDSPMNLERPHLFSIGHSDTAIKDHYNEAIMNDLYPHFKDVNKIIMNNYRAGSAVTELLLHYKDGHVFTLTIWEGGLDVAPVSSCDIRLFHKEISLPDITDTLLFVTSLARYIGLQPSFPIDDSSSVLEFNS</sequence>
<dbReference type="EMBL" id="JAVHXJ020000146">
    <property type="protein sequence ID" value="MGI1900099.1"/>
    <property type="molecule type" value="Genomic_DNA"/>
</dbReference>
<name>A0ACC7RE65_9VIBR</name>
<reference evidence="1" key="1">
    <citation type="submission" date="2024-11" db="EMBL/GenBank/DDBJ databases">
        <title>Identification of new Vibrio campbellii strains harboring the pVA1 plasmid isolated from Penaeus vannamei postlarvae affected by outbreaks of acute hepatopancreatic necrosis disease (AHPND) in Mexico.</title>
        <authorList>
            <person name="Gomez-Gil B."/>
            <person name="Enciso-Ibarra J."/>
        </authorList>
    </citation>
    <scope>NUCLEOTIDE SEQUENCE</scope>
    <source>
        <strain evidence="1">M270204</strain>
    </source>
</reference>
<gene>
    <name evidence="1" type="ORF">REH74_021505</name>
</gene>
<protein>
    <submittedName>
        <fullName evidence="1">Uncharacterized protein</fullName>
    </submittedName>
</protein>
<dbReference type="Proteomes" id="UP001354073">
    <property type="component" value="Unassembled WGS sequence"/>
</dbReference>
<comment type="caution">
    <text evidence="1">The sequence shown here is derived from an EMBL/GenBank/DDBJ whole genome shotgun (WGS) entry which is preliminary data.</text>
</comment>